<gene>
    <name evidence="3" type="ORF">EGR_07278</name>
</gene>
<feature type="compositionally biased region" description="Polar residues" evidence="1">
    <location>
        <begin position="228"/>
        <end position="238"/>
    </location>
</feature>
<dbReference type="AlphaFoldDB" id="W6UBH3"/>
<keyword evidence="2" id="KW-0812">Transmembrane</keyword>
<feature type="transmembrane region" description="Helical" evidence="2">
    <location>
        <begin position="352"/>
        <end position="370"/>
    </location>
</feature>
<reference evidence="3 4" key="1">
    <citation type="journal article" date="2013" name="Nat. Genet.">
        <title>The genome of the hydatid tapeworm Echinococcus granulosus.</title>
        <authorList>
            <person name="Zheng H."/>
            <person name="Zhang W."/>
            <person name="Zhang L."/>
            <person name="Zhang Z."/>
            <person name="Li J."/>
            <person name="Lu G."/>
            <person name="Zhu Y."/>
            <person name="Wang Y."/>
            <person name="Huang Y."/>
            <person name="Liu J."/>
            <person name="Kang H."/>
            <person name="Chen J."/>
            <person name="Wang L."/>
            <person name="Chen A."/>
            <person name="Yu S."/>
            <person name="Gao Z."/>
            <person name="Jin L."/>
            <person name="Gu W."/>
            <person name="Wang Z."/>
            <person name="Zhao L."/>
            <person name="Shi B."/>
            <person name="Wen H."/>
            <person name="Lin R."/>
            <person name="Jones M.K."/>
            <person name="Brejova B."/>
            <person name="Vinar T."/>
            <person name="Zhao G."/>
            <person name="McManus D.P."/>
            <person name="Chen Z."/>
            <person name="Zhou Y."/>
            <person name="Wang S."/>
        </authorList>
    </citation>
    <scope>NUCLEOTIDE SEQUENCE [LARGE SCALE GENOMIC DNA]</scope>
</reference>
<evidence type="ECO:0000313" key="4">
    <source>
        <dbReference type="Proteomes" id="UP000019149"/>
    </source>
</evidence>
<keyword evidence="2" id="KW-0472">Membrane</keyword>
<dbReference type="OrthoDB" id="6284740at2759"/>
<dbReference type="STRING" id="6210.W6UBH3"/>
<dbReference type="Proteomes" id="UP000019149">
    <property type="component" value="Unassembled WGS sequence"/>
</dbReference>
<name>W6UBH3_ECHGR</name>
<dbReference type="OMA" id="TACMVEM"/>
<dbReference type="CTD" id="36342993"/>
<evidence type="ECO:0000256" key="2">
    <source>
        <dbReference type="SAM" id="Phobius"/>
    </source>
</evidence>
<dbReference type="EMBL" id="APAU02000073">
    <property type="protein sequence ID" value="EUB57916.1"/>
    <property type="molecule type" value="Genomic_DNA"/>
</dbReference>
<proteinExistence type="predicted"/>
<evidence type="ECO:0000313" key="3">
    <source>
        <dbReference type="EMBL" id="EUB57916.1"/>
    </source>
</evidence>
<keyword evidence="2" id="KW-1133">Transmembrane helix</keyword>
<feature type="region of interest" description="Disordered" evidence="1">
    <location>
        <begin position="213"/>
        <end position="238"/>
    </location>
</feature>
<dbReference type="GeneID" id="36342993"/>
<dbReference type="KEGG" id="egl:EGR_07278"/>
<protein>
    <submittedName>
        <fullName evidence="3">Uncharacterized protein</fullName>
    </submittedName>
</protein>
<feature type="compositionally biased region" description="Low complexity" evidence="1">
    <location>
        <begin position="213"/>
        <end position="227"/>
    </location>
</feature>
<evidence type="ECO:0000256" key="1">
    <source>
        <dbReference type="SAM" id="MobiDB-lite"/>
    </source>
</evidence>
<keyword evidence="4" id="KW-1185">Reference proteome</keyword>
<dbReference type="RefSeq" id="XP_024349112.1">
    <property type="nucleotide sequence ID" value="XM_024496527.1"/>
</dbReference>
<sequence>MESALVQLLPPPFTEKTTPFPELTCAKCDDGIGGCQPDHVVNEVCQRGTTACMVEMFFTPNSTKMFDFRAGCSARHSCPEGYTRLMCTDFINGVKTCRLCCFKNTCLDPTPGSKMRMSVMKDLMLKSGFQGESIEEHLSRENEIALNRGVTITTTTTTTTTSAAPTSPSTTTTTTITELCTSTPVIWTSTSILVEEGLDDDDEVALNRSLTTTATTSAASTSPSTTTELHTSAPVSETSAGILKEEGLYEDNNDWMAAEKEEEETTPISPRRRTMLKEANENEEEAKEDGGQYLKSEVTAEKVRERPMDSQEIQMNDQTYNEELATGVVASVYWRTSRDAAMRGGIGTVIKMLIAFVAAVAVYSALAYSVQWTESDDLHLHPHTTTR</sequence>
<organism evidence="3 4">
    <name type="scientific">Echinococcus granulosus</name>
    <name type="common">Hydatid tapeworm</name>
    <dbReference type="NCBI Taxonomy" id="6210"/>
    <lineage>
        <taxon>Eukaryota</taxon>
        <taxon>Metazoa</taxon>
        <taxon>Spiralia</taxon>
        <taxon>Lophotrochozoa</taxon>
        <taxon>Platyhelminthes</taxon>
        <taxon>Cestoda</taxon>
        <taxon>Eucestoda</taxon>
        <taxon>Cyclophyllidea</taxon>
        <taxon>Taeniidae</taxon>
        <taxon>Echinococcus</taxon>
        <taxon>Echinococcus granulosus group</taxon>
    </lineage>
</organism>
<accession>W6UBH3</accession>
<comment type="caution">
    <text evidence="3">The sequence shown here is derived from an EMBL/GenBank/DDBJ whole genome shotgun (WGS) entry which is preliminary data.</text>
</comment>